<keyword evidence="5" id="KW-1185">Reference proteome</keyword>
<evidence type="ECO:0000259" key="3">
    <source>
        <dbReference type="PROSITE" id="PS51724"/>
    </source>
</evidence>
<dbReference type="InterPro" id="IPR007730">
    <property type="entry name" value="SPOR-like_dom"/>
</dbReference>
<feature type="region of interest" description="Disordered" evidence="1">
    <location>
        <begin position="62"/>
        <end position="82"/>
    </location>
</feature>
<evidence type="ECO:0000256" key="1">
    <source>
        <dbReference type="SAM" id="MobiDB-lite"/>
    </source>
</evidence>
<comment type="caution">
    <text evidence="4">The sequence shown here is derived from an EMBL/GenBank/DDBJ whole genome shotgun (WGS) entry which is preliminary data.</text>
</comment>
<keyword evidence="2" id="KW-1133">Transmembrane helix</keyword>
<proteinExistence type="predicted"/>
<evidence type="ECO:0000313" key="4">
    <source>
        <dbReference type="EMBL" id="MFH7564852.1"/>
    </source>
</evidence>
<dbReference type="RefSeq" id="WP_395545135.1">
    <property type="nucleotide sequence ID" value="NZ_CP166302.1"/>
</dbReference>
<protein>
    <submittedName>
        <fullName evidence="4">SPOR domain-containing protein</fullName>
    </submittedName>
</protein>
<feature type="region of interest" description="Disordered" evidence="1">
    <location>
        <begin position="1"/>
        <end position="28"/>
    </location>
</feature>
<keyword evidence="2" id="KW-0472">Membrane</keyword>
<feature type="compositionally biased region" description="Low complexity" evidence="1">
    <location>
        <begin position="62"/>
        <end position="73"/>
    </location>
</feature>
<dbReference type="Pfam" id="PF05036">
    <property type="entry name" value="SPOR"/>
    <property type="match status" value="1"/>
</dbReference>
<name>A0ABW7P052_9GAMM</name>
<dbReference type="Gene3D" id="3.30.70.1070">
    <property type="entry name" value="Sporulation related repeat"/>
    <property type="match status" value="1"/>
</dbReference>
<feature type="transmembrane region" description="Helical" evidence="2">
    <location>
        <begin position="33"/>
        <end position="55"/>
    </location>
</feature>
<dbReference type="Proteomes" id="UP001610706">
    <property type="component" value="Unassembled WGS sequence"/>
</dbReference>
<sequence>MARDYVRRSPPKKKGGNSKRTGNSRGRAPERSIPWLAIIFALILLGGMGYIIFLIKGSAGTSPSATPAATQQPPQAPAKKVDPIDQKPVEKWRYIEQLENKEIVVSPAKPAEARKKPEAAPDKIYYMQCGSFRSSAQAEQLKARIAFQGLSSKVKRSEGSNGVWYRVVMGPYESKRKADQAKHKMSSINTGCILLQG</sequence>
<dbReference type="InterPro" id="IPR052521">
    <property type="entry name" value="Cell_div_SPOR-domain"/>
</dbReference>
<dbReference type="EMBL" id="JBGFTR010000007">
    <property type="protein sequence ID" value="MFH7564852.1"/>
    <property type="molecule type" value="Genomic_DNA"/>
</dbReference>
<accession>A0ABW7P052</accession>
<keyword evidence="2" id="KW-0812">Transmembrane</keyword>
<gene>
    <name evidence="4" type="ORF">AB9R89_05875</name>
</gene>
<dbReference type="PANTHER" id="PTHR38687">
    <property type="entry name" value="CELL DIVISION PROTEIN DEDD-RELATED"/>
    <property type="match status" value="1"/>
</dbReference>
<reference evidence="4 5" key="1">
    <citation type="submission" date="2024-08" db="EMBL/GenBank/DDBJ databases">
        <title>Oceanimonas smirnovii Genome sequencing and assembly.</title>
        <authorList>
            <person name="Tang B."/>
        </authorList>
    </citation>
    <scope>NUCLEOTIDE SEQUENCE [LARGE SCALE GENOMIC DNA]</scope>
    <source>
        <strain evidence="4 5">OS2020-119</strain>
    </source>
</reference>
<dbReference type="InterPro" id="IPR036680">
    <property type="entry name" value="SPOR-like_sf"/>
</dbReference>
<evidence type="ECO:0000313" key="5">
    <source>
        <dbReference type="Proteomes" id="UP001610706"/>
    </source>
</evidence>
<dbReference type="PROSITE" id="PS51724">
    <property type="entry name" value="SPOR"/>
    <property type="match status" value="1"/>
</dbReference>
<dbReference type="PANTHER" id="PTHR38687:SF2">
    <property type="entry name" value="CELL DIVISION PROTEIN FTSN"/>
    <property type="match status" value="1"/>
</dbReference>
<feature type="domain" description="SPOR" evidence="3">
    <location>
        <begin position="119"/>
        <end position="197"/>
    </location>
</feature>
<organism evidence="4 5">
    <name type="scientific">Oceanimonas smirnovii</name>
    <dbReference type="NCBI Taxonomy" id="264574"/>
    <lineage>
        <taxon>Bacteria</taxon>
        <taxon>Pseudomonadati</taxon>
        <taxon>Pseudomonadota</taxon>
        <taxon>Gammaproteobacteria</taxon>
        <taxon>Aeromonadales</taxon>
        <taxon>Aeromonadaceae</taxon>
        <taxon>Oceanimonas</taxon>
    </lineage>
</organism>
<evidence type="ECO:0000256" key="2">
    <source>
        <dbReference type="SAM" id="Phobius"/>
    </source>
</evidence>
<dbReference type="SUPFAM" id="SSF110997">
    <property type="entry name" value="Sporulation related repeat"/>
    <property type="match status" value="1"/>
</dbReference>